<dbReference type="Proteomes" id="UP000515156">
    <property type="component" value="Chromosome 11"/>
</dbReference>
<dbReference type="PANTHER" id="PTHR24300">
    <property type="entry name" value="CYTOCHROME P450 508A4-RELATED"/>
    <property type="match status" value="1"/>
</dbReference>
<protein>
    <submittedName>
        <fullName evidence="17">Cytochrome P450 2G1-like isoform X1</fullName>
    </submittedName>
</protein>
<dbReference type="GO" id="GO:0008392">
    <property type="term" value="F:arachidonate epoxygenase activity"/>
    <property type="evidence" value="ECO:0007669"/>
    <property type="project" value="TreeGrafter"/>
</dbReference>
<evidence type="ECO:0000256" key="3">
    <source>
        <dbReference type="ARBA" id="ARBA00004586"/>
    </source>
</evidence>
<dbReference type="RefSeq" id="XP_030073182.1">
    <property type="nucleotide sequence ID" value="XM_030217322.1"/>
</dbReference>
<dbReference type="GO" id="GO:0020037">
    <property type="term" value="F:heme binding"/>
    <property type="evidence" value="ECO:0007669"/>
    <property type="project" value="InterPro"/>
</dbReference>
<dbReference type="GO" id="GO:0006805">
    <property type="term" value="P:xenobiotic metabolic process"/>
    <property type="evidence" value="ECO:0007669"/>
    <property type="project" value="TreeGrafter"/>
</dbReference>
<name>A0A6P7Z1D4_9AMPH</name>
<evidence type="ECO:0000256" key="12">
    <source>
        <dbReference type="ARBA" id="ARBA00023136"/>
    </source>
</evidence>
<dbReference type="GO" id="GO:0005789">
    <property type="term" value="C:endoplasmic reticulum membrane"/>
    <property type="evidence" value="ECO:0007669"/>
    <property type="project" value="UniProtKB-SubCell"/>
</dbReference>
<keyword evidence="6 13" id="KW-0479">Metal-binding</keyword>
<dbReference type="PRINTS" id="PR00385">
    <property type="entry name" value="P450"/>
</dbReference>
<evidence type="ECO:0000256" key="15">
    <source>
        <dbReference type="SAM" id="Phobius"/>
    </source>
</evidence>
<dbReference type="InterPro" id="IPR008067">
    <property type="entry name" value="Cyt_P450_E_grp-I_CYP2A-like"/>
</dbReference>
<evidence type="ECO:0000256" key="9">
    <source>
        <dbReference type="ARBA" id="ARBA00023002"/>
    </source>
</evidence>
<dbReference type="InterPro" id="IPR050182">
    <property type="entry name" value="Cytochrome_P450_fam2"/>
</dbReference>
<feature type="transmembrane region" description="Helical" evidence="15">
    <location>
        <begin position="291"/>
        <end position="318"/>
    </location>
</feature>
<accession>A0A6P7Z1D4</accession>
<evidence type="ECO:0000256" key="8">
    <source>
        <dbReference type="ARBA" id="ARBA00022848"/>
    </source>
</evidence>
<organism evidence="16 17">
    <name type="scientific">Microcaecilia unicolor</name>
    <dbReference type="NCBI Taxonomy" id="1415580"/>
    <lineage>
        <taxon>Eukaryota</taxon>
        <taxon>Metazoa</taxon>
        <taxon>Chordata</taxon>
        <taxon>Craniata</taxon>
        <taxon>Vertebrata</taxon>
        <taxon>Euteleostomi</taxon>
        <taxon>Amphibia</taxon>
        <taxon>Gymnophiona</taxon>
        <taxon>Siphonopidae</taxon>
        <taxon>Microcaecilia</taxon>
    </lineage>
</organism>
<dbReference type="InterPro" id="IPR017972">
    <property type="entry name" value="Cyt_P450_CS"/>
</dbReference>
<keyword evidence="10 13" id="KW-0408">Iron</keyword>
<dbReference type="SUPFAM" id="SSF48264">
    <property type="entry name" value="Cytochrome P450"/>
    <property type="match status" value="1"/>
</dbReference>
<dbReference type="PROSITE" id="PS00086">
    <property type="entry name" value="CYTOCHROME_P450"/>
    <property type="match status" value="1"/>
</dbReference>
<keyword evidence="15" id="KW-0812">Transmembrane</keyword>
<feature type="transmembrane region" description="Helical" evidence="15">
    <location>
        <begin position="6"/>
        <end position="23"/>
    </location>
</feature>
<comment type="cofactor">
    <cofactor evidence="1 13">
        <name>heme</name>
        <dbReference type="ChEBI" id="CHEBI:30413"/>
    </cofactor>
</comment>
<dbReference type="OrthoDB" id="2789670at2759"/>
<evidence type="ECO:0000256" key="5">
    <source>
        <dbReference type="ARBA" id="ARBA00022617"/>
    </source>
</evidence>
<keyword evidence="11 14" id="KW-0503">Monooxygenase</keyword>
<proteinExistence type="inferred from homology"/>
<reference evidence="17" key="2">
    <citation type="submission" date="2025-08" db="UniProtKB">
        <authorList>
            <consortium name="RefSeq"/>
        </authorList>
    </citation>
    <scope>IDENTIFICATION</scope>
</reference>
<dbReference type="FunFam" id="1.10.630.10:FF:000001">
    <property type="entry name" value="Cytochrome P450, family 2"/>
    <property type="match status" value="1"/>
</dbReference>
<dbReference type="InterPro" id="IPR001128">
    <property type="entry name" value="Cyt_P450"/>
</dbReference>
<evidence type="ECO:0000313" key="16">
    <source>
        <dbReference type="Proteomes" id="UP000515156"/>
    </source>
</evidence>
<feature type="binding site" description="axial binding residue" evidence="13">
    <location>
        <position position="439"/>
    </location>
    <ligand>
        <name>heme</name>
        <dbReference type="ChEBI" id="CHEBI:30413"/>
    </ligand>
    <ligandPart>
        <name>Fe</name>
        <dbReference type="ChEBI" id="CHEBI:18248"/>
    </ligandPart>
</feature>
<evidence type="ECO:0000256" key="1">
    <source>
        <dbReference type="ARBA" id="ARBA00001971"/>
    </source>
</evidence>
<reference evidence="16" key="1">
    <citation type="submission" date="2024-06" db="UniProtKB">
        <authorList>
            <consortium name="RefSeq"/>
        </authorList>
    </citation>
    <scope>NUCLEOTIDE SEQUENCE [LARGE SCALE GENOMIC DNA]</scope>
</reference>
<keyword evidence="8" id="KW-0492">Microsome</keyword>
<keyword evidence="7" id="KW-0256">Endoplasmic reticulum</keyword>
<sequence>MDAAVAQTLFLAVCLSSLLILFIRKTVYQRDKLPPGPTPLPFIGNLLQIDTDGTAKGLMKMSEKYGPVFRLYIGPEMTVVLSGYEVVKEALIDQAEVFGGRGNMETFNQVLQGFGISFSNGEIWKQSRQFSIMTLKDFGVGKRGIEERIQEEAQFLMEELRKTKELPFDPTFIFSQAVSNVICSIVFGNRFDYDDKEFHHLLRMINESFCLISSIWGQLYDIFPNIMKNLPGPHNRIRHCLEILEEYIRKKVKQNQQTLDPNSPRDFIDCFLIKIEQKKENSSSHFHMKNLIATVFALFFAATETMSTTLRYGFLILLKYPEIEERMHQEIDCVMGRQHSPCLEDRNRMPYANAVIHEIQRFSNIIPLNVPREVTKDTHFRGYMIPKGTRVIPLLHSVLRDPTQFSDPDNFNPGHFLDENGGFKKNDAFMPFSAGKRICLGEGLARMELFMFFVSILQNFSLKSNKHPKDINISPAVSNFGNIPHLYEISFVPR</sequence>
<evidence type="ECO:0000256" key="14">
    <source>
        <dbReference type="RuleBase" id="RU000461"/>
    </source>
</evidence>
<evidence type="ECO:0000256" key="2">
    <source>
        <dbReference type="ARBA" id="ARBA00004524"/>
    </source>
</evidence>
<dbReference type="AlphaFoldDB" id="A0A6P7Z1D4"/>
<evidence type="ECO:0000256" key="10">
    <source>
        <dbReference type="ARBA" id="ARBA00023004"/>
    </source>
</evidence>
<dbReference type="KEGG" id="muo:115479430"/>
<dbReference type="InterPro" id="IPR002401">
    <property type="entry name" value="Cyt_P450_E_grp-I"/>
</dbReference>
<comment type="subcellular location">
    <subcellularLocation>
        <location evidence="3">Endoplasmic reticulum membrane</location>
    </subcellularLocation>
    <subcellularLocation>
        <location evidence="2">Microsome membrane</location>
    </subcellularLocation>
</comment>
<dbReference type="InParanoid" id="A0A6P7Z1D4"/>
<dbReference type="GO" id="GO:0016712">
    <property type="term" value="F:oxidoreductase activity, acting on paired donors, with incorporation or reduction of molecular oxygen, reduced flavin or flavoprotein as one donor, and incorporation of one atom of oxygen"/>
    <property type="evidence" value="ECO:0007669"/>
    <property type="project" value="InterPro"/>
</dbReference>
<evidence type="ECO:0000256" key="7">
    <source>
        <dbReference type="ARBA" id="ARBA00022824"/>
    </source>
</evidence>
<dbReference type="Gene3D" id="1.10.630.10">
    <property type="entry name" value="Cytochrome P450"/>
    <property type="match status" value="1"/>
</dbReference>
<keyword evidence="15" id="KW-1133">Transmembrane helix</keyword>
<evidence type="ECO:0000256" key="11">
    <source>
        <dbReference type="ARBA" id="ARBA00023033"/>
    </source>
</evidence>
<dbReference type="PANTHER" id="PTHR24300:SF424">
    <property type="entry name" value="CYTOCHROME P450"/>
    <property type="match status" value="1"/>
</dbReference>
<keyword evidence="9 14" id="KW-0560">Oxidoreductase</keyword>
<evidence type="ECO:0000313" key="17">
    <source>
        <dbReference type="RefSeq" id="XP_030073182.1"/>
    </source>
</evidence>
<keyword evidence="5 13" id="KW-0349">Heme</keyword>
<dbReference type="Pfam" id="PF00067">
    <property type="entry name" value="p450"/>
    <property type="match status" value="1"/>
</dbReference>
<dbReference type="PRINTS" id="PR00463">
    <property type="entry name" value="EP450I"/>
</dbReference>
<dbReference type="GO" id="GO:0005506">
    <property type="term" value="F:iron ion binding"/>
    <property type="evidence" value="ECO:0007669"/>
    <property type="project" value="InterPro"/>
</dbReference>
<gene>
    <name evidence="17" type="primary">LOC115479430</name>
</gene>
<evidence type="ECO:0000256" key="13">
    <source>
        <dbReference type="PIRSR" id="PIRSR602401-1"/>
    </source>
</evidence>
<dbReference type="CDD" id="cd11026">
    <property type="entry name" value="CYP2"/>
    <property type="match status" value="1"/>
</dbReference>
<evidence type="ECO:0000256" key="4">
    <source>
        <dbReference type="ARBA" id="ARBA00010617"/>
    </source>
</evidence>
<dbReference type="InterPro" id="IPR036396">
    <property type="entry name" value="Cyt_P450_sf"/>
</dbReference>
<dbReference type="GeneID" id="115479430"/>
<comment type="similarity">
    <text evidence="4 14">Belongs to the cytochrome P450 family.</text>
</comment>
<dbReference type="GO" id="GO:0019373">
    <property type="term" value="P:epoxygenase P450 pathway"/>
    <property type="evidence" value="ECO:0007669"/>
    <property type="project" value="TreeGrafter"/>
</dbReference>
<keyword evidence="12 15" id="KW-0472">Membrane</keyword>
<dbReference type="PRINTS" id="PR01684">
    <property type="entry name" value="EP450ICYP2A"/>
</dbReference>
<evidence type="ECO:0000256" key="6">
    <source>
        <dbReference type="ARBA" id="ARBA00022723"/>
    </source>
</evidence>
<keyword evidence="16" id="KW-1185">Reference proteome</keyword>